<dbReference type="AlphaFoldDB" id="A0A4U8S215"/>
<accession>A0A4U8S215</accession>
<protein>
    <submittedName>
        <fullName evidence="1">Uncharacterized protein</fullName>
    </submittedName>
</protein>
<name>A0A4U8S215_9HELI</name>
<evidence type="ECO:0000313" key="2">
    <source>
        <dbReference type="Proteomes" id="UP000029878"/>
    </source>
</evidence>
<gene>
    <name evidence="1" type="ORF">LS81_010540</name>
</gene>
<proteinExistence type="predicted"/>
<comment type="caution">
    <text evidence="1">The sequence shown here is derived from an EMBL/GenBank/DDBJ whole genome shotgun (WGS) entry which is preliminary data.</text>
</comment>
<sequence length="81" mass="9811">MLRMIELITQLQAIRIYTRILDKESFFKKLETDKECKVEYIHSVLKCQPFIVVDENKEALLQAENMERFFYRLNISHKELS</sequence>
<dbReference type="RefSeq" id="WP_138069938.1">
    <property type="nucleotide sequence ID" value="NZ_FZNG01000021.1"/>
</dbReference>
<dbReference type="Proteomes" id="UP000029878">
    <property type="component" value="Unassembled WGS sequence"/>
</dbReference>
<dbReference type="EMBL" id="JRPL02000060">
    <property type="protein sequence ID" value="TLD79671.1"/>
    <property type="molecule type" value="Genomic_DNA"/>
</dbReference>
<organism evidence="1 2">
    <name type="scientific">Helicobacter trogontum</name>
    <dbReference type="NCBI Taxonomy" id="50960"/>
    <lineage>
        <taxon>Bacteria</taxon>
        <taxon>Pseudomonadati</taxon>
        <taxon>Campylobacterota</taxon>
        <taxon>Epsilonproteobacteria</taxon>
        <taxon>Campylobacterales</taxon>
        <taxon>Helicobacteraceae</taxon>
        <taxon>Helicobacter</taxon>
    </lineage>
</organism>
<evidence type="ECO:0000313" key="1">
    <source>
        <dbReference type="EMBL" id="TLD79671.1"/>
    </source>
</evidence>
<reference evidence="1 2" key="1">
    <citation type="journal article" date="2014" name="Genome Announc.">
        <title>Draft genome sequences of eight enterohepatic helicobacter species isolated from both laboratory and wild rodents.</title>
        <authorList>
            <person name="Sheh A."/>
            <person name="Shen Z."/>
            <person name="Fox J.G."/>
        </authorList>
    </citation>
    <scope>NUCLEOTIDE SEQUENCE [LARGE SCALE GENOMIC DNA]</scope>
    <source>
        <strain evidence="1 2">ATCC 700114</strain>
    </source>
</reference>